<organism evidence="7 8">
    <name type="scientific">Jannaschia seosinensis</name>
    <dbReference type="NCBI Taxonomy" id="313367"/>
    <lineage>
        <taxon>Bacteria</taxon>
        <taxon>Pseudomonadati</taxon>
        <taxon>Pseudomonadota</taxon>
        <taxon>Alphaproteobacteria</taxon>
        <taxon>Rhodobacterales</taxon>
        <taxon>Roseobacteraceae</taxon>
        <taxon>Jannaschia</taxon>
    </lineage>
</organism>
<feature type="domain" description="CheR-type methyltransferase" evidence="6">
    <location>
        <begin position="1"/>
        <end position="260"/>
    </location>
</feature>
<protein>
    <recommendedName>
        <fullName evidence="2">protein-glutamate O-methyltransferase</fullName>
        <ecNumber evidence="2">2.1.1.80</ecNumber>
    </recommendedName>
</protein>
<dbReference type="EC" id="2.1.1.80" evidence="2"/>
<dbReference type="GO" id="GO:0032259">
    <property type="term" value="P:methylation"/>
    <property type="evidence" value="ECO:0007669"/>
    <property type="project" value="UniProtKB-KW"/>
</dbReference>
<dbReference type="PANTHER" id="PTHR24422">
    <property type="entry name" value="CHEMOTAXIS PROTEIN METHYLTRANSFERASE"/>
    <property type="match status" value="1"/>
</dbReference>
<evidence type="ECO:0000256" key="4">
    <source>
        <dbReference type="ARBA" id="ARBA00022679"/>
    </source>
</evidence>
<accession>A0A0M7BFG5</accession>
<dbReference type="STRING" id="313367.JSE7799_03266"/>
<keyword evidence="4 7" id="KW-0808">Transferase</keyword>
<dbReference type="PRINTS" id="PR00996">
    <property type="entry name" value="CHERMTFRASE"/>
</dbReference>
<proteinExistence type="predicted"/>
<evidence type="ECO:0000256" key="5">
    <source>
        <dbReference type="ARBA" id="ARBA00022691"/>
    </source>
</evidence>
<dbReference type="SUPFAM" id="SSF47757">
    <property type="entry name" value="Chemotaxis receptor methyltransferase CheR, N-terminal domain"/>
    <property type="match status" value="1"/>
</dbReference>
<evidence type="ECO:0000259" key="6">
    <source>
        <dbReference type="PROSITE" id="PS50123"/>
    </source>
</evidence>
<comment type="catalytic activity">
    <reaction evidence="1">
        <text>L-glutamyl-[protein] + S-adenosyl-L-methionine = [protein]-L-glutamate 5-O-methyl ester + S-adenosyl-L-homocysteine</text>
        <dbReference type="Rhea" id="RHEA:24452"/>
        <dbReference type="Rhea" id="RHEA-COMP:10208"/>
        <dbReference type="Rhea" id="RHEA-COMP:10311"/>
        <dbReference type="ChEBI" id="CHEBI:29973"/>
        <dbReference type="ChEBI" id="CHEBI:57856"/>
        <dbReference type="ChEBI" id="CHEBI:59789"/>
        <dbReference type="ChEBI" id="CHEBI:82795"/>
        <dbReference type="EC" id="2.1.1.80"/>
    </reaction>
</comment>
<keyword evidence="5" id="KW-0949">S-adenosyl-L-methionine</keyword>
<dbReference type="InterPro" id="IPR036804">
    <property type="entry name" value="CheR_N_sf"/>
</dbReference>
<dbReference type="Pfam" id="PF01739">
    <property type="entry name" value="CheR"/>
    <property type="match status" value="1"/>
</dbReference>
<name>A0A0M7BFG5_9RHOB</name>
<evidence type="ECO:0000313" key="7">
    <source>
        <dbReference type="EMBL" id="CUH40532.1"/>
    </source>
</evidence>
<evidence type="ECO:0000256" key="1">
    <source>
        <dbReference type="ARBA" id="ARBA00001541"/>
    </source>
</evidence>
<sequence length="260" mass="29569">MPLSKRGFVASRLQRRLRHLKIFSFGSYVYLLRGSGLASIDERSKFISALTTNVTGVFREPHHFLLLHDQILSRKNRAKSFSSPCCVWSAGCSTGEEPLSIAAVCYSEFGSRWTHIFKILATDIDEEVLRAARSRCDPENIGARLLDGAPQTPFVKRAKQRCPRYFYEELNLGITFQRHNLLHFLPGWKCFDAIFCRNVTIYFEREVQKAAQKRLVSRLGPDGLFLIGHSERLAFEAKSLAPVGRTAFRQTSVTKGPKKK</sequence>
<dbReference type="InterPro" id="IPR029063">
    <property type="entry name" value="SAM-dependent_MTases_sf"/>
</dbReference>
<evidence type="ECO:0000313" key="8">
    <source>
        <dbReference type="Proteomes" id="UP000049455"/>
    </source>
</evidence>
<dbReference type="InterPro" id="IPR050903">
    <property type="entry name" value="Bact_Chemotaxis_MeTrfase"/>
</dbReference>
<dbReference type="PANTHER" id="PTHR24422:SF19">
    <property type="entry name" value="CHEMOTAXIS PROTEIN METHYLTRANSFERASE"/>
    <property type="match status" value="1"/>
</dbReference>
<evidence type="ECO:0000256" key="3">
    <source>
        <dbReference type="ARBA" id="ARBA00022603"/>
    </source>
</evidence>
<dbReference type="InterPro" id="IPR022642">
    <property type="entry name" value="CheR_C"/>
</dbReference>
<keyword evidence="8" id="KW-1185">Reference proteome</keyword>
<dbReference type="InterPro" id="IPR000780">
    <property type="entry name" value="CheR_MeTrfase"/>
</dbReference>
<dbReference type="Gene3D" id="1.10.155.10">
    <property type="entry name" value="Chemotaxis receptor methyltransferase CheR, N-terminal domain"/>
    <property type="match status" value="1"/>
</dbReference>
<dbReference type="PROSITE" id="PS50123">
    <property type="entry name" value="CHER"/>
    <property type="match status" value="1"/>
</dbReference>
<dbReference type="GO" id="GO:0008983">
    <property type="term" value="F:protein-glutamate O-methyltransferase activity"/>
    <property type="evidence" value="ECO:0007669"/>
    <property type="project" value="UniProtKB-EC"/>
</dbReference>
<dbReference type="Proteomes" id="UP000049455">
    <property type="component" value="Unassembled WGS sequence"/>
</dbReference>
<reference evidence="7 8" key="1">
    <citation type="submission" date="2015-09" db="EMBL/GenBank/DDBJ databases">
        <authorList>
            <person name="Jackson K.R."/>
            <person name="Lunt B.L."/>
            <person name="Fisher J.N.B."/>
            <person name="Gardner A.V."/>
            <person name="Bailey M.E."/>
            <person name="Deus L.M."/>
            <person name="Earl A.S."/>
            <person name="Gibby P.D."/>
            <person name="Hartmann K.A."/>
            <person name="Liu J.E."/>
            <person name="Manci A.M."/>
            <person name="Nielsen D.A."/>
            <person name="Solomon M.B."/>
            <person name="Breakwell D.P."/>
            <person name="Burnett S.H."/>
            <person name="Grose J.H."/>
        </authorList>
    </citation>
    <scope>NUCLEOTIDE SEQUENCE [LARGE SCALE GENOMIC DNA]</scope>
    <source>
        <strain evidence="7 8">CECT 7799</strain>
    </source>
</reference>
<gene>
    <name evidence="7" type="primary">cheR_2</name>
    <name evidence="7" type="ORF">JSE7799_03266</name>
</gene>
<dbReference type="EMBL" id="CYPR01000219">
    <property type="protein sequence ID" value="CUH40532.1"/>
    <property type="molecule type" value="Genomic_DNA"/>
</dbReference>
<dbReference type="SUPFAM" id="SSF53335">
    <property type="entry name" value="S-adenosyl-L-methionine-dependent methyltransferases"/>
    <property type="match status" value="1"/>
</dbReference>
<dbReference type="SMART" id="SM00138">
    <property type="entry name" value="MeTrc"/>
    <property type="match status" value="1"/>
</dbReference>
<dbReference type="AlphaFoldDB" id="A0A0M7BFG5"/>
<keyword evidence="3 7" id="KW-0489">Methyltransferase</keyword>
<dbReference type="Gene3D" id="3.40.50.150">
    <property type="entry name" value="Vaccinia Virus protein VP39"/>
    <property type="match status" value="1"/>
</dbReference>
<evidence type="ECO:0000256" key="2">
    <source>
        <dbReference type="ARBA" id="ARBA00012534"/>
    </source>
</evidence>